<comment type="caution">
    <text evidence="2">The sequence shown here is derived from an EMBL/GenBank/DDBJ whole genome shotgun (WGS) entry which is preliminary data.</text>
</comment>
<keyword evidence="1" id="KW-0732">Signal</keyword>
<feature type="chain" id="PRO_5022956518" evidence="1">
    <location>
        <begin position="20"/>
        <end position="105"/>
    </location>
</feature>
<evidence type="ECO:0000313" key="2">
    <source>
        <dbReference type="EMBL" id="GER28563.1"/>
    </source>
</evidence>
<dbReference type="EMBL" id="BKCP01002780">
    <property type="protein sequence ID" value="GER28563.1"/>
    <property type="molecule type" value="Genomic_DNA"/>
</dbReference>
<sequence length="105" mass="11406">MRFIVALLIASLFVDKEDSELSFIRRHNLDSCSSYSLKVSPRNLVIPAPHANTTSLLSILIGQGDSVSRLPGQQPRALQSTGLKHQTLVFSTNSGSVQSNRVANT</sequence>
<dbReference type="AlphaFoldDB" id="A0A5A7P6W5"/>
<reference evidence="3" key="1">
    <citation type="journal article" date="2019" name="Curr. Biol.">
        <title>Genome Sequence of Striga asiatica Provides Insight into the Evolution of Plant Parasitism.</title>
        <authorList>
            <person name="Yoshida S."/>
            <person name="Kim S."/>
            <person name="Wafula E.K."/>
            <person name="Tanskanen J."/>
            <person name="Kim Y.M."/>
            <person name="Honaas L."/>
            <person name="Yang Z."/>
            <person name="Spallek T."/>
            <person name="Conn C.E."/>
            <person name="Ichihashi Y."/>
            <person name="Cheong K."/>
            <person name="Cui S."/>
            <person name="Der J.P."/>
            <person name="Gundlach H."/>
            <person name="Jiao Y."/>
            <person name="Hori C."/>
            <person name="Ishida J.K."/>
            <person name="Kasahara H."/>
            <person name="Kiba T."/>
            <person name="Kim M.S."/>
            <person name="Koo N."/>
            <person name="Laohavisit A."/>
            <person name="Lee Y.H."/>
            <person name="Lumba S."/>
            <person name="McCourt P."/>
            <person name="Mortimer J.C."/>
            <person name="Mutuku J.M."/>
            <person name="Nomura T."/>
            <person name="Sasaki-Sekimoto Y."/>
            <person name="Seto Y."/>
            <person name="Wang Y."/>
            <person name="Wakatake T."/>
            <person name="Sakakibara H."/>
            <person name="Demura T."/>
            <person name="Yamaguchi S."/>
            <person name="Yoneyama K."/>
            <person name="Manabe R.I."/>
            <person name="Nelson D.C."/>
            <person name="Schulman A.H."/>
            <person name="Timko M.P."/>
            <person name="dePamphilis C.W."/>
            <person name="Choi D."/>
            <person name="Shirasu K."/>
        </authorList>
    </citation>
    <scope>NUCLEOTIDE SEQUENCE [LARGE SCALE GENOMIC DNA]</scope>
    <source>
        <strain evidence="3">cv. UVA1</strain>
    </source>
</reference>
<keyword evidence="3" id="KW-1185">Reference proteome</keyword>
<dbReference type="OrthoDB" id="1516097at2759"/>
<gene>
    <name evidence="2" type="ORF">STAS_04370</name>
</gene>
<accession>A0A5A7P6W5</accession>
<evidence type="ECO:0000313" key="3">
    <source>
        <dbReference type="Proteomes" id="UP000325081"/>
    </source>
</evidence>
<organism evidence="2 3">
    <name type="scientific">Striga asiatica</name>
    <name type="common">Asiatic witchweed</name>
    <name type="synonym">Buchnera asiatica</name>
    <dbReference type="NCBI Taxonomy" id="4170"/>
    <lineage>
        <taxon>Eukaryota</taxon>
        <taxon>Viridiplantae</taxon>
        <taxon>Streptophyta</taxon>
        <taxon>Embryophyta</taxon>
        <taxon>Tracheophyta</taxon>
        <taxon>Spermatophyta</taxon>
        <taxon>Magnoliopsida</taxon>
        <taxon>eudicotyledons</taxon>
        <taxon>Gunneridae</taxon>
        <taxon>Pentapetalae</taxon>
        <taxon>asterids</taxon>
        <taxon>lamiids</taxon>
        <taxon>Lamiales</taxon>
        <taxon>Orobanchaceae</taxon>
        <taxon>Buchnereae</taxon>
        <taxon>Striga</taxon>
    </lineage>
</organism>
<name>A0A5A7P6W5_STRAF</name>
<evidence type="ECO:0000256" key="1">
    <source>
        <dbReference type="SAM" id="SignalP"/>
    </source>
</evidence>
<feature type="signal peptide" evidence="1">
    <location>
        <begin position="1"/>
        <end position="19"/>
    </location>
</feature>
<proteinExistence type="predicted"/>
<dbReference type="Proteomes" id="UP000325081">
    <property type="component" value="Unassembled WGS sequence"/>
</dbReference>
<protein>
    <submittedName>
        <fullName evidence="2">UvrABC system protein B</fullName>
    </submittedName>
</protein>